<dbReference type="Proteomes" id="UP000595140">
    <property type="component" value="Unassembled WGS sequence"/>
</dbReference>
<proteinExistence type="predicted"/>
<keyword evidence="9" id="KW-1185">Reference proteome</keyword>
<keyword evidence="3 5" id="KW-0697">Rotamase</keyword>
<evidence type="ECO:0000256" key="2">
    <source>
        <dbReference type="ARBA" id="ARBA00013194"/>
    </source>
</evidence>
<comment type="catalytic activity">
    <reaction evidence="1 5">
        <text>[protein]-peptidylproline (omega=180) = [protein]-peptidylproline (omega=0)</text>
        <dbReference type="Rhea" id="RHEA:16237"/>
        <dbReference type="Rhea" id="RHEA-COMP:10747"/>
        <dbReference type="Rhea" id="RHEA-COMP:10748"/>
        <dbReference type="ChEBI" id="CHEBI:83833"/>
        <dbReference type="ChEBI" id="CHEBI:83834"/>
        <dbReference type="EC" id="5.2.1.8"/>
    </reaction>
</comment>
<feature type="region of interest" description="Disordered" evidence="6">
    <location>
        <begin position="1"/>
        <end position="32"/>
    </location>
</feature>
<organism evidence="8 9">
    <name type="scientific">Cuscuta campestris</name>
    <dbReference type="NCBI Taxonomy" id="132261"/>
    <lineage>
        <taxon>Eukaryota</taxon>
        <taxon>Viridiplantae</taxon>
        <taxon>Streptophyta</taxon>
        <taxon>Embryophyta</taxon>
        <taxon>Tracheophyta</taxon>
        <taxon>Spermatophyta</taxon>
        <taxon>Magnoliopsida</taxon>
        <taxon>eudicotyledons</taxon>
        <taxon>Gunneridae</taxon>
        <taxon>Pentapetalae</taxon>
        <taxon>asterids</taxon>
        <taxon>lamiids</taxon>
        <taxon>Solanales</taxon>
        <taxon>Convolvulaceae</taxon>
        <taxon>Cuscuteae</taxon>
        <taxon>Cuscuta</taxon>
        <taxon>Cuscuta subgen. Grammica</taxon>
        <taxon>Cuscuta sect. Cleistogrammica</taxon>
    </lineage>
</organism>
<dbReference type="EMBL" id="OOIL02000126">
    <property type="protein sequence ID" value="VFQ61055.1"/>
    <property type="molecule type" value="Genomic_DNA"/>
</dbReference>
<dbReference type="GO" id="GO:0005737">
    <property type="term" value="C:cytoplasm"/>
    <property type="evidence" value="ECO:0007669"/>
    <property type="project" value="TreeGrafter"/>
</dbReference>
<dbReference type="PANTHER" id="PTHR10516">
    <property type="entry name" value="PEPTIDYL-PROLYL CIS-TRANS ISOMERASE"/>
    <property type="match status" value="1"/>
</dbReference>
<dbReference type="AlphaFoldDB" id="A0A484K950"/>
<sequence length="172" mass="19186">MAIDEEYVQDYQSKKKKPPSEDEKRRKKIVPGSLMKAVVRPGGGESGPTEGDQVIYHCTIRTVDGVTVESTRSELGGKGIPTRHVLGKSKIILGLLEGIPTMLKGEVAVFKMKPEMHYSEEDCPVSVSDSFPKDVELHFEIELIEFSKVKERSFFLCNYSFPALLCLIFCTG</sequence>
<gene>
    <name evidence="8" type="ORF">CCAM_LOCUS2831</name>
</gene>
<accession>A0A484K950</accession>
<dbReference type="InterPro" id="IPR050689">
    <property type="entry name" value="FKBP-type_PPIase"/>
</dbReference>
<evidence type="ECO:0000313" key="9">
    <source>
        <dbReference type="Proteomes" id="UP000595140"/>
    </source>
</evidence>
<protein>
    <recommendedName>
        <fullName evidence="2 5">peptidylprolyl isomerase</fullName>
        <ecNumber evidence="2 5">5.2.1.8</ecNumber>
    </recommendedName>
</protein>
<name>A0A484K950_9ASTE</name>
<dbReference type="InterPro" id="IPR046357">
    <property type="entry name" value="PPIase_dom_sf"/>
</dbReference>
<dbReference type="InterPro" id="IPR001179">
    <property type="entry name" value="PPIase_FKBP_dom"/>
</dbReference>
<dbReference type="OrthoDB" id="1902587at2759"/>
<evidence type="ECO:0000256" key="6">
    <source>
        <dbReference type="SAM" id="MobiDB-lite"/>
    </source>
</evidence>
<dbReference type="SUPFAM" id="SSF54534">
    <property type="entry name" value="FKBP-like"/>
    <property type="match status" value="1"/>
</dbReference>
<dbReference type="EC" id="5.2.1.8" evidence="2 5"/>
<reference evidence="8 9" key="1">
    <citation type="submission" date="2018-04" db="EMBL/GenBank/DDBJ databases">
        <authorList>
            <person name="Vogel A."/>
        </authorList>
    </citation>
    <scope>NUCLEOTIDE SEQUENCE [LARGE SCALE GENOMIC DNA]</scope>
</reference>
<dbReference type="GO" id="GO:0003755">
    <property type="term" value="F:peptidyl-prolyl cis-trans isomerase activity"/>
    <property type="evidence" value="ECO:0007669"/>
    <property type="project" value="UniProtKB-KW"/>
</dbReference>
<keyword evidence="4 5" id="KW-0413">Isomerase</keyword>
<dbReference type="PROSITE" id="PS50059">
    <property type="entry name" value="FKBP_PPIASE"/>
    <property type="match status" value="1"/>
</dbReference>
<evidence type="ECO:0000256" key="5">
    <source>
        <dbReference type="PROSITE-ProRule" id="PRU00277"/>
    </source>
</evidence>
<dbReference type="Gene3D" id="3.10.50.40">
    <property type="match status" value="1"/>
</dbReference>
<dbReference type="Pfam" id="PF00254">
    <property type="entry name" value="FKBP_C"/>
    <property type="match status" value="1"/>
</dbReference>
<evidence type="ECO:0000256" key="1">
    <source>
        <dbReference type="ARBA" id="ARBA00000971"/>
    </source>
</evidence>
<dbReference type="PANTHER" id="PTHR10516:SF268">
    <property type="entry name" value="PEPTIDYL-PROLYL CIS-TRANS ISOMERASE PASTICCINO1"/>
    <property type="match status" value="1"/>
</dbReference>
<evidence type="ECO:0000313" key="8">
    <source>
        <dbReference type="EMBL" id="VFQ61055.1"/>
    </source>
</evidence>
<evidence type="ECO:0000256" key="3">
    <source>
        <dbReference type="ARBA" id="ARBA00023110"/>
    </source>
</evidence>
<evidence type="ECO:0000256" key="4">
    <source>
        <dbReference type="ARBA" id="ARBA00023235"/>
    </source>
</evidence>
<evidence type="ECO:0000259" key="7">
    <source>
        <dbReference type="PROSITE" id="PS50059"/>
    </source>
</evidence>
<feature type="domain" description="PPIase FKBP-type" evidence="7">
    <location>
        <begin position="51"/>
        <end position="147"/>
    </location>
</feature>
<dbReference type="FunFam" id="3.10.50.40:FF:000052">
    <property type="entry name" value="Peptidylprolyl isomerase"/>
    <property type="match status" value="1"/>
</dbReference>